<accession>A0A6S5C3W6</accession>
<dbReference type="PROSITE" id="PS51857">
    <property type="entry name" value="CSD_2"/>
    <property type="match status" value="1"/>
</dbReference>
<reference evidence="4 5" key="1">
    <citation type="submission" date="2019-12" db="EMBL/GenBank/DDBJ databases">
        <title>complete genome sequences of Aeromonas veronii str. WP3-W19-ESBL-03 isolated from wastewater treatment plant effluent.</title>
        <authorList>
            <person name="Sekizuka T."/>
            <person name="Itokawa K."/>
            <person name="Yatsu K."/>
            <person name="Inamine Y."/>
            <person name="Kuroda M."/>
        </authorList>
    </citation>
    <scope>NUCLEOTIDE SEQUENCE [LARGE SCALE GENOMIC DNA]</scope>
    <source>
        <strain evidence="4 5">WP3-W19-ESBL-03</strain>
    </source>
</reference>
<feature type="transmembrane region" description="Helical" evidence="2">
    <location>
        <begin position="106"/>
        <end position="124"/>
    </location>
</feature>
<dbReference type="Gene3D" id="2.40.50.140">
    <property type="entry name" value="Nucleic acid-binding proteins"/>
    <property type="match status" value="1"/>
</dbReference>
<dbReference type="InterPro" id="IPR002059">
    <property type="entry name" value="CSP_DNA-bd"/>
</dbReference>
<protein>
    <submittedName>
        <fullName evidence="4">DNA-binding protein</fullName>
    </submittedName>
</protein>
<evidence type="ECO:0000256" key="1">
    <source>
        <dbReference type="ARBA" id="ARBA00022553"/>
    </source>
</evidence>
<dbReference type="AlphaFoldDB" id="A0A6S5C3W6"/>
<dbReference type="Pfam" id="PF00313">
    <property type="entry name" value="CSD"/>
    <property type="match status" value="1"/>
</dbReference>
<dbReference type="InterPro" id="IPR011129">
    <property type="entry name" value="CSD"/>
</dbReference>
<dbReference type="InterPro" id="IPR052069">
    <property type="entry name" value="Ca-reg_mRNA-binding_domain"/>
</dbReference>
<evidence type="ECO:0000259" key="3">
    <source>
        <dbReference type="PROSITE" id="PS51857"/>
    </source>
</evidence>
<dbReference type="EMBL" id="AP022038">
    <property type="protein sequence ID" value="BBR39974.1"/>
    <property type="molecule type" value="Genomic_DNA"/>
</dbReference>
<keyword evidence="4" id="KW-0238">DNA-binding</keyword>
<keyword evidence="2" id="KW-1133">Transmembrane helix</keyword>
<dbReference type="GO" id="GO:0043488">
    <property type="term" value="P:regulation of mRNA stability"/>
    <property type="evidence" value="ECO:0007669"/>
    <property type="project" value="TreeGrafter"/>
</dbReference>
<dbReference type="RefSeq" id="WP_182937626.1">
    <property type="nucleotide sequence ID" value="NZ_AP022038.1"/>
</dbReference>
<dbReference type="GO" id="GO:0005829">
    <property type="term" value="C:cytosol"/>
    <property type="evidence" value="ECO:0007669"/>
    <property type="project" value="UniProtKB-ARBA"/>
</dbReference>
<evidence type="ECO:0000313" key="4">
    <source>
        <dbReference type="EMBL" id="BBR39974.1"/>
    </source>
</evidence>
<dbReference type="InterPro" id="IPR012340">
    <property type="entry name" value="NA-bd_OB-fold"/>
</dbReference>
<proteinExistence type="predicted"/>
<feature type="domain" description="CSD" evidence="3">
    <location>
        <begin position="2"/>
        <end position="67"/>
    </location>
</feature>
<dbReference type="SUPFAM" id="SSF50249">
    <property type="entry name" value="Nucleic acid-binding proteins"/>
    <property type="match status" value="1"/>
</dbReference>
<dbReference type="InterPro" id="IPR010718">
    <property type="entry name" value="DUF1294"/>
</dbReference>
<feature type="transmembrane region" description="Helical" evidence="2">
    <location>
        <begin position="81"/>
        <end position="100"/>
    </location>
</feature>
<keyword evidence="1" id="KW-0597">Phosphoprotein</keyword>
<dbReference type="PANTHER" id="PTHR12962:SF1">
    <property type="entry name" value="COLD SHOCK DOMAIN-CONTAINING PROTEIN CG9705"/>
    <property type="match status" value="1"/>
</dbReference>
<evidence type="ECO:0000256" key="2">
    <source>
        <dbReference type="SAM" id="Phobius"/>
    </source>
</evidence>
<organism evidence="4 5">
    <name type="scientific">Aeromonas veronii</name>
    <dbReference type="NCBI Taxonomy" id="654"/>
    <lineage>
        <taxon>Bacteria</taxon>
        <taxon>Pseudomonadati</taxon>
        <taxon>Pseudomonadota</taxon>
        <taxon>Gammaproteobacteria</taxon>
        <taxon>Aeromonadales</taxon>
        <taxon>Aeromonadaceae</taxon>
        <taxon>Aeromonas</taxon>
    </lineage>
</organism>
<name>A0A6S5C3W6_AERVE</name>
<dbReference type="Proteomes" id="UP000515442">
    <property type="component" value="Chromosome"/>
</dbReference>
<dbReference type="PANTHER" id="PTHR12962">
    <property type="entry name" value="CALCIUM-REGULATED HEAT STABLE PROTEIN CRHSP-24-RELATED"/>
    <property type="match status" value="1"/>
</dbReference>
<dbReference type="Pfam" id="PF06961">
    <property type="entry name" value="DUF1294"/>
    <property type="match status" value="1"/>
</dbReference>
<evidence type="ECO:0000313" key="5">
    <source>
        <dbReference type="Proteomes" id="UP000515442"/>
    </source>
</evidence>
<gene>
    <name evidence="4" type="ORF">WP3W19E03_24990</name>
</gene>
<dbReference type="GO" id="GO:0003677">
    <property type="term" value="F:DNA binding"/>
    <property type="evidence" value="ECO:0007669"/>
    <property type="project" value="UniProtKB-KW"/>
</dbReference>
<keyword evidence="2" id="KW-0812">Transmembrane</keyword>
<dbReference type="SMART" id="SM00357">
    <property type="entry name" value="CSP"/>
    <property type="match status" value="1"/>
</dbReference>
<keyword evidence="2" id="KW-0472">Membrane</keyword>
<sequence length="212" mass="23960">MRFQGKISEWNDDKGYGFVEPNGGGERTFIHIKSFKSRARRPANGDLVIYEVEKDSRQRSNAVNVSFPHERSLQRKRGGSNVSLIWPLLFISSIFALTLFQRIPALILIVYISLSIITFIAYAIDKHAAQNNHWRTQESTLHLLALLGGWPGALSAQQLLRHKSAKVEFRQVFWATVFMNLLLLCGLTMSDPGRAMLGTVTTELLHLIAPWA</sequence>
<dbReference type="GO" id="GO:0003730">
    <property type="term" value="F:mRNA 3'-UTR binding"/>
    <property type="evidence" value="ECO:0007669"/>
    <property type="project" value="TreeGrafter"/>
</dbReference>
<feature type="transmembrane region" description="Helical" evidence="2">
    <location>
        <begin position="172"/>
        <end position="189"/>
    </location>
</feature>